<dbReference type="EMBL" id="CAJOAX010008975">
    <property type="protein sequence ID" value="CAF4046421.1"/>
    <property type="molecule type" value="Genomic_DNA"/>
</dbReference>
<dbReference type="Pfam" id="PF13843">
    <property type="entry name" value="DDE_Tnp_1_7"/>
    <property type="match status" value="1"/>
</dbReference>
<dbReference type="PANTHER" id="PTHR46599">
    <property type="entry name" value="PIGGYBAC TRANSPOSABLE ELEMENT-DERIVED PROTEIN 4"/>
    <property type="match status" value="1"/>
</dbReference>
<dbReference type="PANTHER" id="PTHR46599:SF6">
    <property type="entry name" value="DUAL SPECIFICITY PHOSPHATASE 26"/>
    <property type="match status" value="1"/>
</dbReference>
<comment type="caution">
    <text evidence="3">The sequence shown here is derived from an EMBL/GenBank/DDBJ whole genome shotgun (WGS) entry which is preliminary data.</text>
</comment>
<dbReference type="AlphaFoldDB" id="A0A819RKP1"/>
<dbReference type="Proteomes" id="UP000663823">
    <property type="component" value="Unassembled WGS sequence"/>
</dbReference>
<accession>A0A819RKP1</accession>
<dbReference type="InterPro" id="IPR029526">
    <property type="entry name" value="PGBD"/>
</dbReference>
<feature type="domain" description="PiggyBac transposable element-derived protein" evidence="2">
    <location>
        <begin position="119"/>
        <end position="379"/>
    </location>
</feature>
<proteinExistence type="predicted"/>
<reference evidence="3" key="1">
    <citation type="submission" date="2021-02" db="EMBL/GenBank/DDBJ databases">
        <authorList>
            <person name="Nowell W R."/>
        </authorList>
    </citation>
    <scope>NUCLEOTIDE SEQUENCE</scope>
</reference>
<protein>
    <recommendedName>
        <fullName evidence="2">PiggyBac transposable element-derived protein domain-containing protein</fullName>
    </recommendedName>
</protein>
<feature type="region of interest" description="Disordered" evidence="1">
    <location>
        <begin position="17"/>
        <end position="84"/>
    </location>
</feature>
<evidence type="ECO:0000313" key="3">
    <source>
        <dbReference type="EMBL" id="CAF4046421.1"/>
    </source>
</evidence>
<evidence type="ECO:0000256" key="1">
    <source>
        <dbReference type="SAM" id="MobiDB-lite"/>
    </source>
</evidence>
<name>A0A819RKP1_9BILA</name>
<gene>
    <name evidence="3" type="ORF">OTI717_LOCUS31411</name>
</gene>
<feature type="compositionally biased region" description="Basic and acidic residues" evidence="1">
    <location>
        <begin position="70"/>
        <end position="84"/>
    </location>
</feature>
<sequence>MNTIQKSNLKRIRNIILTDENEIDDNISAGQDSDSDSEYDPDAIESDDTSTNEHISEESDLSCSDIDQDDIGRDDQPETLEKDGVTWSMYPKQVQGRIPAANVMKKKPGSTTKVQTILDAFKLFFTYEILDGIVFRTNRYAEQYFNQNTRSRQASNTVSSKSRRWQPTDRVELEAFIGLLIQSGVNRSNHELLNDLWDISQIRPLYRATMSLERFKYLLQFIRFDDRQNRNKSDRLAPIRHIFEAFVKQLPQHYIPGENLSVDEQLVPFRGRCCFVQYMPKRPAKYGLKFWLLCDADSRYVLSLDLYTGKKDNQIQKNLATHTVLFLVDQLPNNVKQGRTITSDRYFTDIKLSEALLDRKMTSIGVVEHKRHFLPNELKVCRKNLFSS</sequence>
<feature type="compositionally biased region" description="Acidic residues" evidence="1">
    <location>
        <begin position="33"/>
        <end position="50"/>
    </location>
</feature>
<evidence type="ECO:0000259" key="2">
    <source>
        <dbReference type="Pfam" id="PF13843"/>
    </source>
</evidence>
<organism evidence="3 4">
    <name type="scientific">Rotaria sordida</name>
    <dbReference type="NCBI Taxonomy" id="392033"/>
    <lineage>
        <taxon>Eukaryota</taxon>
        <taxon>Metazoa</taxon>
        <taxon>Spiralia</taxon>
        <taxon>Gnathifera</taxon>
        <taxon>Rotifera</taxon>
        <taxon>Eurotatoria</taxon>
        <taxon>Bdelloidea</taxon>
        <taxon>Philodinida</taxon>
        <taxon>Philodinidae</taxon>
        <taxon>Rotaria</taxon>
    </lineage>
</organism>
<evidence type="ECO:0000313" key="4">
    <source>
        <dbReference type="Proteomes" id="UP000663823"/>
    </source>
</evidence>